<organism evidence="2 3">
    <name type="scientific">Streptomyces regalis</name>
    <dbReference type="NCBI Taxonomy" id="68262"/>
    <lineage>
        <taxon>Bacteria</taxon>
        <taxon>Bacillati</taxon>
        <taxon>Actinomycetota</taxon>
        <taxon>Actinomycetes</taxon>
        <taxon>Kitasatosporales</taxon>
        <taxon>Streptomycetaceae</taxon>
        <taxon>Streptomyces</taxon>
    </lineage>
</organism>
<dbReference type="Proteomes" id="UP000053923">
    <property type="component" value="Unassembled WGS sequence"/>
</dbReference>
<feature type="region of interest" description="Disordered" evidence="1">
    <location>
        <begin position="1"/>
        <end position="65"/>
    </location>
</feature>
<feature type="compositionally biased region" description="Basic and acidic residues" evidence="1">
    <location>
        <begin position="19"/>
        <end position="33"/>
    </location>
</feature>
<gene>
    <name evidence="2" type="ORF">ADL12_04285</name>
</gene>
<accession>A0A0X3VJV7</accession>
<comment type="caution">
    <text evidence="2">The sequence shown here is derived from an EMBL/GenBank/DDBJ whole genome shotgun (WGS) entry which is preliminary data.</text>
</comment>
<evidence type="ECO:0000313" key="3">
    <source>
        <dbReference type="Proteomes" id="UP000053923"/>
    </source>
</evidence>
<feature type="compositionally biased region" description="Basic and acidic residues" evidence="1">
    <location>
        <begin position="55"/>
        <end position="65"/>
    </location>
</feature>
<sequence length="65" mass="6921">MACGSQAVQGPAHLPEGPPVDRRVQDRDRRGVDVVRTQAVQRRHGADSQGGAGHLGERRSGHGMV</sequence>
<protein>
    <submittedName>
        <fullName evidence="2">Uncharacterized protein</fullName>
    </submittedName>
</protein>
<proteinExistence type="predicted"/>
<dbReference type="EMBL" id="LLZG01000015">
    <property type="protein sequence ID" value="KUL45131.1"/>
    <property type="molecule type" value="Genomic_DNA"/>
</dbReference>
<name>A0A0X3VJV7_9ACTN</name>
<keyword evidence="3" id="KW-1185">Reference proteome</keyword>
<evidence type="ECO:0000313" key="2">
    <source>
        <dbReference type="EMBL" id="KUL45131.1"/>
    </source>
</evidence>
<reference evidence="3" key="1">
    <citation type="submission" date="2015-10" db="EMBL/GenBank/DDBJ databases">
        <authorList>
            <person name="Ju K.-S."/>
            <person name="Doroghazi J.R."/>
            <person name="Metcalf W.W."/>
        </authorList>
    </citation>
    <scope>NUCLEOTIDE SEQUENCE [LARGE SCALE GENOMIC DNA]</scope>
    <source>
        <strain evidence="3">NRRL 3151</strain>
    </source>
</reference>
<evidence type="ECO:0000256" key="1">
    <source>
        <dbReference type="SAM" id="MobiDB-lite"/>
    </source>
</evidence>
<dbReference type="AlphaFoldDB" id="A0A0X3VJV7"/>